<proteinExistence type="predicted"/>
<dbReference type="Gene3D" id="2.60.120.10">
    <property type="entry name" value="Jelly Rolls"/>
    <property type="match status" value="2"/>
</dbReference>
<dbReference type="InterPro" id="IPR018490">
    <property type="entry name" value="cNMP-bd_dom_sf"/>
</dbReference>
<evidence type="ECO:0000259" key="11">
    <source>
        <dbReference type="PROSITE" id="PS50042"/>
    </source>
</evidence>
<keyword evidence="7" id="KW-0142">cGMP-binding</keyword>
<dbReference type="Pfam" id="PF00069">
    <property type="entry name" value="Pkinase"/>
    <property type="match status" value="1"/>
</dbReference>
<dbReference type="InterPro" id="IPR035014">
    <property type="entry name" value="STKc_cGK"/>
</dbReference>
<dbReference type="PRINTS" id="PR00103">
    <property type="entry name" value="CAMPKINASE"/>
</dbReference>
<feature type="domain" description="Cyclic nucleotide-binding" evidence="11">
    <location>
        <begin position="167"/>
        <end position="282"/>
    </location>
</feature>
<dbReference type="EMBL" id="JAYMGO010000020">
    <property type="protein sequence ID" value="KAL1254282.1"/>
    <property type="molecule type" value="Genomic_DNA"/>
</dbReference>
<keyword evidence="13" id="KW-1185">Reference proteome</keyword>
<dbReference type="InterPro" id="IPR008271">
    <property type="entry name" value="Ser/Thr_kinase_AS"/>
</dbReference>
<evidence type="ECO:0000256" key="6">
    <source>
        <dbReference type="ARBA" id="ARBA00022840"/>
    </source>
</evidence>
<evidence type="ECO:0000256" key="9">
    <source>
        <dbReference type="SAM" id="Coils"/>
    </source>
</evidence>
<dbReference type="InterPro" id="IPR018488">
    <property type="entry name" value="cNMP-bd_CS"/>
</dbReference>
<dbReference type="Proteomes" id="UP001558613">
    <property type="component" value="Unassembled WGS sequence"/>
</dbReference>
<keyword evidence="5" id="KW-0418">Kinase</keyword>
<comment type="caution">
    <text evidence="12">The sequence shown here is derived from an EMBL/GenBank/DDBJ whole genome shotgun (WGS) entry which is preliminary data.</text>
</comment>
<dbReference type="SUPFAM" id="SSF51206">
    <property type="entry name" value="cAMP-binding domain-like"/>
    <property type="match status" value="2"/>
</dbReference>
<dbReference type="Gene3D" id="1.10.510.10">
    <property type="entry name" value="Transferase(Phosphotransferase) domain 1"/>
    <property type="match status" value="1"/>
</dbReference>
<feature type="non-terminal residue" evidence="12">
    <location>
        <position position="1"/>
    </location>
</feature>
<accession>A0ABR3LN10</accession>
<reference evidence="12 13" key="1">
    <citation type="submission" date="2023-09" db="EMBL/GenBank/DDBJ databases">
        <authorList>
            <person name="Wang M."/>
        </authorList>
    </citation>
    <scope>NUCLEOTIDE SEQUENCE [LARGE SCALE GENOMIC DNA]</scope>
    <source>
        <strain evidence="12">GT-2023</strain>
        <tissue evidence="12">Liver</tissue>
    </source>
</reference>
<dbReference type="Gene3D" id="3.30.200.20">
    <property type="entry name" value="Phosphorylase Kinase, domain 1"/>
    <property type="match status" value="1"/>
</dbReference>
<dbReference type="SUPFAM" id="SSF56112">
    <property type="entry name" value="Protein kinase-like (PK-like)"/>
    <property type="match status" value="1"/>
</dbReference>
<dbReference type="PROSITE" id="PS50011">
    <property type="entry name" value="PROTEIN_KINASE_DOM"/>
    <property type="match status" value="1"/>
</dbReference>
<dbReference type="SMART" id="SM00100">
    <property type="entry name" value="cNMP"/>
    <property type="match status" value="2"/>
</dbReference>
<sequence>CEAEEDKEGLMRKIEKEYQQVILGYPWLSIHDPDISWYHGSQSVSAQCHAALVKVNFIRPMEAQIKKLRQMLEKECQLKQELQNQNKELKKQLEDKERLLQVLQGQLGELDCVSQRNSNEMPEVRQSRAAVMAPERVPEVLEINANRVNKTASEKTQIVKAIGKNDFLRRLDEEQISMMVDLMKALDCRPGDDIIREGTEGDSMYIVAEGEVKVTQAGRDLRTLNSGDVFGELAILYNCKRTASVKAVTVVQLWCIERQTYRSIMTNKSKKKREQLMGFLKTARTLKALNDVQLSKIIDSMEEVKFQNNEVIVREGAEGNTFYIILKGEVLVTKKVNGQQKIIRKMGEGEHFGELALIREILRTATCTAVGAVTCFSIDKEVFEETIPFESLELHDEADLPEDDVKPEKVGLETSLKQKDLVPVLYQEGSYQGEPVTLGVGGFGKVELVTTLQHRTYFAMKKISKQHVVAKKQEVHILLEKKILQAIQCDFIVRLHAAFKDSRYIYMIMEFCPGGEIWTKLKELGRFEENIAVFITACVVEAFAYLHNKGILYRDLKPENLILDCKGYVKLVDFGFAKELSRGEKTYSFCGTPEYIPPEIIQNQGHDFAADFWSLGILIYELLVGSPPFSSSDPQKIYAKILDGVLNFPSYMGEGAKSLISKLCRPRPGQRLGNTKNGIKDVRHHRWFNSINWHKLRMGQLEAPTIRLIRKGPCYINFDRFPYDRTQAEEEFSGWDCDF</sequence>
<evidence type="ECO:0000313" key="13">
    <source>
        <dbReference type="Proteomes" id="UP001558613"/>
    </source>
</evidence>
<dbReference type="InterPro" id="IPR014710">
    <property type="entry name" value="RmlC-like_jellyroll"/>
</dbReference>
<keyword evidence="3" id="KW-0808">Transferase</keyword>
<dbReference type="InterPro" id="IPR000719">
    <property type="entry name" value="Prot_kinase_dom"/>
</dbReference>
<evidence type="ECO:0000256" key="2">
    <source>
        <dbReference type="ARBA" id="ARBA00022535"/>
    </source>
</evidence>
<evidence type="ECO:0000256" key="7">
    <source>
        <dbReference type="ARBA" id="ARBA00022992"/>
    </source>
</evidence>
<dbReference type="PROSITE" id="PS00889">
    <property type="entry name" value="CNMP_BINDING_2"/>
    <property type="match status" value="1"/>
</dbReference>
<dbReference type="PROSITE" id="PS00107">
    <property type="entry name" value="PROTEIN_KINASE_ATP"/>
    <property type="match status" value="1"/>
</dbReference>
<dbReference type="CDD" id="cd05572">
    <property type="entry name" value="STKc_cGK"/>
    <property type="match status" value="1"/>
</dbReference>
<keyword evidence="9" id="KW-0175">Coiled coil</keyword>
<feature type="coiled-coil region" evidence="9">
    <location>
        <begin position="65"/>
        <end position="106"/>
    </location>
</feature>
<keyword evidence="4 8" id="KW-0547">Nucleotide-binding</keyword>
<evidence type="ECO:0000256" key="4">
    <source>
        <dbReference type="ARBA" id="ARBA00022741"/>
    </source>
</evidence>
<evidence type="ECO:0000256" key="3">
    <source>
        <dbReference type="ARBA" id="ARBA00022679"/>
    </source>
</evidence>
<gene>
    <name evidence="12" type="ORF">QQF64_016511</name>
</gene>
<feature type="binding site" evidence="8">
    <location>
        <position position="471"/>
    </location>
    <ligand>
        <name>ATP</name>
        <dbReference type="ChEBI" id="CHEBI:30616"/>
    </ligand>
</feature>
<dbReference type="PROSITE" id="PS00888">
    <property type="entry name" value="CNMP_BINDING_1"/>
    <property type="match status" value="2"/>
</dbReference>
<evidence type="ECO:0000313" key="12">
    <source>
        <dbReference type="EMBL" id="KAL1254282.1"/>
    </source>
</evidence>
<name>A0ABR3LN10_9TELE</name>
<dbReference type="InterPro" id="IPR011009">
    <property type="entry name" value="Kinase-like_dom_sf"/>
</dbReference>
<dbReference type="PIRSF" id="PIRSF000559">
    <property type="entry name" value="cGMP-dep_kinase"/>
    <property type="match status" value="1"/>
</dbReference>
<evidence type="ECO:0000256" key="8">
    <source>
        <dbReference type="PROSITE-ProRule" id="PRU10141"/>
    </source>
</evidence>
<dbReference type="PROSITE" id="PS50042">
    <property type="entry name" value="CNMP_BINDING_3"/>
    <property type="match status" value="2"/>
</dbReference>
<dbReference type="PANTHER" id="PTHR24353:SF118">
    <property type="entry name" value="PROTEIN KINASE CGMP-DEPENDENT 3"/>
    <property type="match status" value="1"/>
</dbReference>
<dbReference type="PROSITE" id="PS00108">
    <property type="entry name" value="PROTEIN_KINASE_ST"/>
    <property type="match status" value="1"/>
</dbReference>
<organism evidence="12 13">
    <name type="scientific">Cirrhinus molitorella</name>
    <name type="common">mud carp</name>
    <dbReference type="NCBI Taxonomy" id="172907"/>
    <lineage>
        <taxon>Eukaryota</taxon>
        <taxon>Metazoa</taxon>
        <taxon>Chordata</taxon>
        <taxon>Craniata</taxon>
        <taxon>Vertebrata</taxon>
        <taxon>Euteleostomi</taxon>
        <taxon>Actinopterygii</taxon>
        <taxon>Neopterygii</taxon>
        <taxon>Teleostei</taxon>
        <taxon>Ostariophysi</taxon>
        <taxon>Cypriniformes</taxon>
        <taxon>Cyprinidae</taxon>
        <taxon>Labeoninae</taxon>
        <taxon>Labeonini</taxon>
        <taxon>Cirrhinus</taxon>
    </lineage>
</organism>
<protein>
    <submittedName>
        <fullName evidence="12">Uncharacterized protein</fullName>
    </submittedName>
</protein>
<dbReference type="Pfam" id="PF00027">
    <property type="entry name" value="cNMP_binding"/>
    <property type="match status" value="2"/>
</dbReference>
<dbReference type="InterPro" id="IPR017441">
    <property type="entry name" value="Protein_kinase_ATP_BS"/>
</dbReference>
<keyword evidence="2" id="KW-0140">cGMP</keyword>
<feature type="domain" description="Cyclic nucleotide-binding" evidence="11">
    <location>
        <begin position="285"/>
        <end position="387"/>
    </location>
</feature>
<keyword evidence="1" id="KW-0723">Serine/threonine-protein kinase</keyword>
<dbReference type="InterPro" id="IPR000595">
    <property type="entry name" value="cNMP-bd_dom"/>
</dbReference>
<dbReference type="PANTHER" id="PTHR24353">
    <property type="entry name" value="CYCLIC NUCLEOTIDE-DEPENDENT PROTEIN KINASE"/>
    <property type="match status" value="1"/>
</dbReference>
<dbReference type="SMART" id="SM00220">
    <property type="entry name" value="S_TKc"/>
    <property type="match status" value="1"/>
</dbReference>
<dbReference type="InterPro" id="IPR002374">
    <property type="entry name" value="cGMP_dep_kinase"/>
</dbReference>
<evidence type="ECO:0000256" key="1">
    <source>
        <dbReference type="ARBA" id="ARBA00022527"/>
    </source>
</evidence>
<feature type="domain" description="Protein kinase" evidence="10">
    <location>
        <begin position="432"/>
        <end position="688"/>
    </location>
</feature>
<keyword evidence="6 8" id="KW-0067">ATP-binding</keyword>
<evidence type="ECO:0000256" key="5">
    <source>
        <dbReference type="ARBA" id="ARBA00022777"/>
    </source>
</evidence>
<evidence type="ECO:0000259" key="10">
    <source>
        <dbReference type="PROSITE" id="PS50011"/>
    </source>
</evidence>
<dbReference type="CDD" id="cd00038">
    <property type="entry name" value="CAP_ED"/>
    <property type="match status" value="2"/>
</dbReference>